<accession>A0AA39GT75</accession>
<dbReference type="SUPFAM" id="SSF54695">
    <property type="entry name" value="POZ domain"/>
    <property type="match status" value="1"/>
</dbReference>
<gene>
    <name evidence="6" type="ORF">QR680_000018</name>
</gene>
<dbReference type="GO" id="GO:0042327">
    <property type="term" value="P:positive regulation of phosphorylation"/>
    <property type="evidence" value="ECO:0007669"/>
    <property type="project" value="TreeGrafter"/>
</dbReference>
<comment type="caution">
    <text evidence="6">The sequence shown here is derived from an EMBL/GenBank/DDBJ whole genome shotgun (WGS) entry which is preliminary data.</text>
</comment>
<keyword evidence="2" id="KW-0963">Cytoplasm</keyword>
<dbReference type="Proteomes" id="UP001175271">
    <property type="component" value="Unassembled WGS sequence"/>
</dbReference>
<dbReference type="InterPro" id="IPR039886">
    <property type="entry name" value="BTBD10/KCTD20"/>
</dbReference>
<dbReference type="AlphaFoldDB" id="A0AA39GT75"/>
<feature type="region of interest" description="Disordered" evidence="3">
    <location>
        <begin position="31"/>
        <end position="72"/>
    </location>
</feature>
<evidence type="ECO:0000256" key="2">
    <source>
        <dbReference type="ARBA" id="ARBA00022490"/>
    </source>
</evidence>
<reference evidence="6" key="1">
    <citation type="submission" date="2023-06" db="EMBL/GenBank/DDBJ databases">
        <title>Genomic analysis of the entomopathogenic nematode Steinernema hermaphroditum.</title>
        <authorList>
            <person name="Schwarz E.M."/>
            <person name="Heppert J.K."/>
            <person name="Baniya A."/>
            <person name="Schwartz H.T."/>
            <person name="Tan C.-H."/>
            <person name="Antoshechkin I."/>
            <person name="Sternberg P.W."/>
            <person name="Goodrich-Blair H."/>
            <person name="Dillman A.R."/>
        </authorList>
    </citation>
    <scope>NUCLEOTIDE SEQUENCE</scope>
    <source>
        <strain evidence="6">PS9179</strain>
        <tissue evidence="6">Whole animal</tissue>
    </source>
</reference>
<keyword evidence="7" id="KW-1185">Reference proteome</keyword>
<evidence type="ECO:0000256" key="3">
    <source>
        <dbReference type="SAM" id="MobiDB-lite"/>
    </source>
</evidence>
<dbReference type="GO" id="GO:0005737">
    <property type="term" value="C:cytoplasm"/>
    <property type="evidence" value="ECO:0007669"/>
    <property type="project" value="UniProtKB-SubCell"/>
</dbReference>
<feature type="domain" description="BTBD10/KCTD20 BTB/POZ" evidence="5">
    <location>
        <begin position="135"/>
        <end position="247"/>
    </location>
</feature>
<protein>
    <recommendedName>
        <fullName evidence="5">BTBD10/KCTD20 BTB/POZ domain-containing protein</fullName>
    </recommendedName>
</protein>
<comment type="subcellular location">
    <subcellularLocation>
        <location evidence="1">Cytoplasm</location>
    </subcellularLocation>
</comment>
<name>A0AA39GT75_9BILA</name>
<dbReference type="InterPro" id="IPR011333">
    <property type="entry name" value="SKP1/BTB/POZ_sf"/>
</dbReference>
<evidence type="ECO:0000313" key="7">
    <source>
        <dbReference type="Proteomes" id="UP001175271"/>
    </source>
</evidence>
<evidence type="ECO:0000256" key="1">
    <source>
        <dbReference type="ARBA" id="ARBA00004496"/>
    </source>
</evidence>
<feature type="compositionally biased region" description="Low complexity" evidence="3">
    <location>
        <begin position="52"/>
        <end position="72"/>
    </location>
</feature>
<dbReference type="PANTHER" id="PTHR21637">
    <property type="entry name" value="BTB/POZ DOMAIN-CONTAINING PROTEIN 10-RELATED"/>
    <property type="match status" value="1"/>
</dbReference>
<keyword evidence="4" id="KW-0812">Transmembrane</keyword>
<dbReference type="PANTHER" id="PTHR21637:SF0">
    <property type="entry name" value="AT10158P"/>
    <property type="match status" value="1"/>
</dbReference>
<feature type="transmembrane region" description="Helical" evidence="4">
    <location>
        <begin position="12"/>
        <end position="28"/>
    </location>
</feature>
<dbReference type="Pfam" id="PF16017">
    <property type="entry name" value="BTB_3"/>
    <property type="match status" value="1"/>
</dbReference>
<dbReference type="EMBL" id="JAUCMV010000005">
    <property type="protein sequence ID" value="KAK0393021.1"/>
    <property type="molecule type" value="Genomic_DNA"/>
</dbReference>
<sequence length="492" mass="55209">MIETKWCYSGKISNLIVVVFSIATIIYQRKKNRRRREVSTQSSEAKTEDGRSSSCSWSSSSGSSPVLRRSSLGRSTSVLPPALKNSNAFKDTCYQRSQRSMSLGGSAHDSLVAMSSSPHPTQTIEVSHDEKGDCIVLLVENTRFVVDPTRLTAKPETMLGRMFSQRRPHSGDSSSLYPRPNDRNEYEVTAGLGLSSECFAAILDYYHRDKMRVPPTVSISELREACDYLMIPFNANTVKCRDLQGLLHELSNDGARRQFDEFLEEIILPQMVASTERGERECHIVILMDEDVVDWDEEYPPQMGEETTQVVHSTSLYKFFKYAENRDVAKQVLKDRELKKIRLGMEGYPTHKEKVKRRLNKAEVVYNYVQRPFVHCSWEKEEARSRHVDFACPIVKSKSNPSLASAASDPLPQPAPLQLQVADMNINAAGVAGAHQPNVVVPNAGHEVADMDNQQALLGVGGVHIAHQLANQPHQILHSPPVHVGFQEYDDE</sequence>
<organism evidence="6 7">
    <name type="scientific">Steinernema hermaphroditum</name>
    <dbReference type="NCBI Taxonomy" id="289476"/>
    <lineage>
        <taxon>Eukaryota</taxon>
        <taxon>Metazoa</taxon>
        <taxon>Ecdysozoa</taxon>
        <taxon>Nematoda</taxon>
        <taxon>Chromadorea</taxon>
        <taxon>Rhabditida</taxon>
        <taxon>Tylenchina</taxon>
        <taxon>Panagrolaimomorpha</taxon>
        <taxon>Strongyloidoidea</taxon>
        <taxon>Steinernematidae</taxon>
        <taxon>Steinernema</taxon>
    </lineage>
</organism>
<evidence type="ECO:0000259" key="5">
    <source>
        <dbReference type="Pfam" id="PF16017"/>
    </source>
</evidence>
<feature type="region of interest" description="Disordered" evidence="3">
    <location>
        <begin position="162"/>
        <end position="182"/>
    </location>
</feature>
<dbReference type="InterPro" id="IPR039885">
    <property type="entry name" value="BTBD10/KCTD20_BTB/POZ"/>
</dbReference>
<keyword evidence="4" id="KW-1133">Transmembrane helix</keyword>
<dbReference type="Gene3D" id="3.30.710.10">
    <property type="entry name" value="Potassium Channel Kv1.1, Chain A"/>
    <property type="match status" value="1"/>
</dbReference>
<evidence type="ECO:0000313" key="6">
    <source>
        <dbReference type="EMBL" id="KAK0393021.1"/>
    </source>
</evidence>
<evidence type="ECO:0000256" key="4">
    <source>
        <dbReference type="SAM" id="Phobius"/>
    </source>
</evidence>
<keyword evidence="4" id="KW-0472">Membrane</keyword>
<proteinExistence type="predicted"/>